<sequence length="192" mass="20355">MRIVGGALKGRVLKGPSSSATRPTSDRLRESLFNVLAHAYDDPCAGARVLDLFSGTGALAIEALSRGSRFALMVDEAAGARGVIRDNVEALGLTGVTRIFRRDATRLGPLCPGEPYGLVFCDPPYGKGLAEAALASARAGGWLAPRALLVVEERTGAFTPPDGFRELERRPYDESELIFLELADDAEAPASP</sequence>
<keyword evidence="1 4" id="KW-0489">Methyltransferase</keyword>
<comment type="caution">
    <text evidence="4">The sequence shown here is derived from an EMBL/GenBank/DDBJ whole genome shotgun (WGS) entry which is preliminary data.</text>
</comment>
<dbReference type="NCBIfam" id="TIGR00095">
    <property type="entry name" value="16S rRNA (guanine(966)-N(2))-methyltransferase RsmD"/>
    <property type="match status" value="1"/>
</dbReference>
<gene>
    <name evidence="4" type="ORF">QOZ94_003078</name>
</gene>
<dbReference type="CDD" id="cd02440">
    <property type="entry name" value="AdoMet_MTases"/>
    <property type="match status" value="1"/>
</dbReference>
<dbReference type="GO" id="GO:0052913">
    <property type="term" value="F:16S rRNA (guanine(966)-N(2))-methyltransferase activity"/>
    <property type="evidence" value="ECO:0007669"/>
    <property type="project" value="UniProtKB-EC"/>
</dbReference>
<keyword evidence="5" id="KW-1185">Reference proteome</keyword>
<keyword evidence="2 4" id="KW-0808">Transferase</keyword>
<organism evidence="4 5">
    <name type="scientific">Xanthobacter agilis</name>
    <dbReference type="NCBI Taxonomy" id="47492"/>
    <lineage>
        <taxon>Bacteria</taxon>
        <taxon>Pseudomonadati</taxon>
        <taxon>Pseudomonadota</taxon>
        <taxon>Alphaproteobacteria</taxon>
        <taxon>Hyphomicrobiales</taxon>
        <taxon>Xanthobacteraceae</taxon>
        <taxon>Xanthobacter</taxon>
    </lineage>
</organism>
<feature type="region of interest" description="Disordered" evidence="3">
    <location>
        <begin position="1"/>
        <end position="24"/>
    </location>
</feature>
<dbReference type="RefSeq" id="WP_237345694.1">
    <property type="nucleotide sequence ID" value="NZ_JABWGX010000012.1"/>
</dbReference>
<dbReference type="InterPro" id="IPR029063">
    <property type="entry name" value="SAM-dependent_MTases_sf"/>
</dbReference>
<dbReference type="PIRSF" id="PIRSF004553">
    <property type="entry name" value="CHP00095"/>
    <property type="match status" value="1"/>
</dbReference>
<dbReference type="InterPro" id="IPR002052">
    <property type="entry name" value="DNA_methylase_N6_adenine_CS"/>
</dbReference>
<dbReference type="SUPFAM" id="SSF53335">
    <property type="entry name" value="S-adenosyl-L-methionine-dependent methyltransferases"/>
    <property type="match status" value="1"/>
</dbReference>
<evidence type="ECO:0000313" key="4">
    <source>
        <dbReference type="EMBL" id="MDQ0506269.1"/>
    </source>
</evidence>
<dbReference type="PANTHER" id="PTHR43542:SF1">
    <property type="entry name" value="METHYLTRANSFERASE"/>
    <property type="match status" value="1"/>
</dbReference>
<dbReference type="Gene3D" id="3.40.50.150">
    <property type="entry name" value="Vaccinia Virus protein VP39"/>
    <property type="match status" value="1"/>
</dbReference>
<dbReference type="Proteomes" id="UP001241747">
    <property type="component" value="Unassembled WGS sequence"/>
</dbReference>
<evidence type="ECO:0000256" key="1">
    <source>
        <dbReference type="ARBA" id="ARBA00022603"/>
    </source>
</evidence>
<accession>A0ABU0LGJ9</accession>
<name>A0ABU0LGJ9_XANAG</name>
<evidence type="ECO:0000313" key="5">
    <source>
        <dbReference type="Proteomes" id="UP001241747"/>
    </source>
</evidence>
<evidence type="ECO:0000256" key="2">
    <source>
        <dbReference type="ARBA" id="ARBA00022679"/>
    </source>
</evidence>
<protein>
    <submittedName>
        <fullName evidence="4">16S rRNA (Guanine966-N2)-methyltransferase</fullName>
        <ecNumber evidence="4">2.1.1.171</ecNumber>
    </submittedName>
</protein>
<dbReference type="InterPro" id="IPR004398">
    <property type="entry name" value="RNA_MeTrfase_RsmD"/>
</dbReference>
<dbReference type="PROSITE" id="PS00092">
    <property type="entry name" value="N6_MTASE"/>
    <property type="match status" value="1"/>
</dbReference>
<reference evidence="4 5" key="1">
    <citation type="submission" date="2023-07" db="EMBL/GenBank/DDBJ databases">
        <title>Genomic Encyclopedia of Type Strains, Phase IV (KMG-IV): sequencing the most valuable type-strain genomes for metagenomic binning, comparative biology and taxonomic classification.</title>
        <authorList>
            <person name="Goeker M."/>
        </authorList>
    </citation>
    <scope>NUCLEOTIDE SEQUENCE [LARGE SCALE GENOMIC DNA]</scope>
    <source>
        <strain evidence="4 5">DSM 3770</strain>
    </source>
</reference>
<dbReference type="PANTHER" id="PTHR43542">
    <property type="entry name" value="METHYLTRANSFERASE"/>
    <property type="match status" value="1"/>
</dbReference>
<dbReference type="EC" id="2.1.1.171" evidence="4"/>
<dbReference type="EMBL" id="JAUSVY010000007">
    <property type="protein sequence ID" value="MDQ0506269.1"/>
    <property type="molecule type" value="Genomic_DNA"/>
</dbReference>
<dbReference type="Pfam" id="PF03602">
    <property type="entry name" value="Cons_hypoth95"/>
    <property type="match status" value="1"/>
</dbReference>
<evidence type="ECO:0000256" key="3">
    <source>
        <dbReference type="SAM" id="MobiDB-lite"/>
    </source>
</evidence>
<proteinExistence type="predicted"/>